<dbReference type="EC" id="2.7.7.48" evidence="1 7"/>
<keyword evidence="3 7" id="KW-0808">Transferase</keyword>
<evidence type="ECO:0000256" key="2">
    <source>
        <dbReference type="ARBA" id="ARBA00022484"/>
    </source>
</evidence>
<dbReference type="RefSeq" id="YP_009342432.1">
    <property type="nucleotide sequence ID" value="NC_033467.1"/>
</dbReference>
<dbReference type="EMBL" id="KX882989">
    <property type="protein sequence ID" value="APG76056.1"/>
    <property type="molecule type" value="Genomic_RNA"/>
</dbReference>
<keyword evidence="9" id="KW-1185">Reference proteome</keyword>
<dbReference type="GO" id="GO:0000166">
    <property type="term" value="F:nucleotide binding"/>
    <property type="evidence" value="ECO:0007669"/>
    <property type="project" value="UniProtKB-KW"/>
</dbReference>
<organism evidence="8">
    <name type="scientific">Wuhan insect virus 31</name>
    <dbReference type="NCBI Taxonomy" id="1923735"/>
    <lineage>
        <taxon>Viruses</taxon>
        <taxon>Riboviria</taxon>
        <taxon>Orthornavirae</taxon>
        <taxon>Duplornaviricota</taxon>
        <taxon>Chrymotiviricetes</taxon>
        <taxon>Ghabrivirales</taxon>
        <taxon>Betatotivirineae</taxon>
        <taxon>Artiviridae</taxon>
        <taxon>Artivirus</taxon>
        <taxon>Artivirus hachi</taxon>
    </lineage>
</organism>
<dbReference type="Pfam" id="PF02123">
    <property type="entry name" value="RdRP_4"/>
    <property type="match status" value="1"/>
</dbReference>
<keyword evidence="7" id="KW-0693">Viral RNA replication</keyword>
<evidence type="ECO:0000313" key="9">
    <source>
        <dbReference type="Proteomes" id="UP000203020"/>
    </source>
</evidence>
<dbReference type="KEGG" id="vg:30902263"/>
<sequence length="766" mass="87320">MWNDQKWQEKTPPLCNADISILRWRIPDVMPYVSDKTVEILSNLDYVSFINCAIYSIVFPEQFEMLADIGVFDARDNIIQFGKRITSSIKRVNCEELHRQPFAEFHSLAGYQQAEPEGWDLRTEVEALANAGDEHGMCGSDFDREFDMALLAISEGRETEGPDYMDFQAYVRSGKWVTSGSSSIGHVQWEMDGKTGHFKARKNMLTCLYTADELIDLVDRWDKKLFSRAFIKPELAKRRVAVASNIESYLNDSYVLYLMGHGYKNWKGVTLDETRNQEQTRVRETMIRMGNGEYALPFDYAAFDHQPTTDEIVKIIKHMTRRIDPRARKYVTNMIVSYSNSYIWYQDKDGNHTLKVRGGLPSGVRPTSLIGNIWNACMCEIAVKRTAILMNANLVQYYKVRGDDSYFISPSVTALIMLRLVMAGINAKGSNAKFGIASGHVEFLRTNMTGVTTRGWACRTIPTLSQRKPWNPEPWSPVSETATLVKGVETICRRCNVDSNILMSIIERRFSKLTGLSKRWLSVPRRLGGFGLTKDVGWRARGKIPIPTRQQFDVKPAVNLELPEWLEGLISPEKYTEAFLSTTIATDDIPGTVGVLRGPYIKQLRNFKTEWDKIEVVPRTVMSSNWLTSRTLVPEQQHIVYNSVDGKITLLEFMSQYGIASLAAKLDSMMEFMKRMFPAAYQRVKGISKRGWHISDAIDIATGDKPIARMPKVSPLLNTYAKEIVWTDGEPMRWSGRKQIGTELYRSTYAAAAALWQSQLNLCYLY</sequence>
<proteinExistence type="predicted"/>
<name>A0A1L3KF59_9VIRU</name>
<evidence type="ECO:0000313" key="8">
    <source>
        <dbReference type="EMBL" id="APG76056.1"/>
    </source>
</evidence>
<evidence type="ECO:0000256" key="4">
    <source>
        <dbReference type="ARBA" id="ARBA00022695"/>
    </source>
</evidence>
<dbReference type="GeneID" id="30902263"/>
<keyword evidence="4 7" id="KW-0548">Nucleotidyltransferase</keyword>
<evidence type="ECO:0000256" key="6">
    <source>
        <dbReference type="ARBA" id="ARBA00048744"/>
    </source>
</evidence>
<dbReference type="InterPro" id="IPR043502">
    <property type="entry name" value="DNA/RNA_pol_sf"/>
</dbReference>
<protein>
    <recommendedName>
        <fullName evidence="1 7">RNA-directed RNA polymerase</fullName>
        <ecNumber evidence="1 7">2.7.7.48</ecNumber>
    </recommendedName>
</protein>
<comment type="catalytic activity">
    <reaction evidence="6 7">
        <text>RNA(n) + a ribonucleoside 5'-triphosphate = RNA(n+1) + diphosphate</text>
        <dbReference type="Rhea" id="RHEA:21248"/>
        <dbReference type="Rhea" id="RHEA-COMP:14527"/>
        <dbReference type="Rhea" id="RHEA-COMP:17342"/>
        <dbReference type="ChEBI" id="CHEBI:33019"/>
        <dbReference type="ChEBI" id="CHEBI:61557"/>
        <dbReference type="ChEBI" id="CHEBI:140395"/>
        <dbReference type="EC" id="2.7.7.48"/>
    </reaction>
</comment>
<dbReference type="GO" id="GO:0003723">
    <property type="term" value="F:RNA binding"/>
    <property type="evidence" value="ECO:0007669"/>
    <property type="project" value="InterPro"/>
</dbReference>
<keyword evidence="2 7" id="KW-0696">RNA-directed RNA polymerase</keyword>
<evidence type="ECO:0000256" key="7">
    <source>
        <dbReference type="RuleBase" id="RU364050"/>
    </source>
</evidence>
<evidence type="ECO:0000256" key="5">
    <source>
        <dbReference type="ARBA" id="ARBA00022741"/>
    </source>
</evidence>
<keyword evidence="5 7" id="KW-0547">Nucleotide-binding</keyword>
<dbReference type="GO" id="GO:0003968">
    <property type="term" value="F:RNA-directed RNA polymerase activity"/>
    <property type="evidence" value="ECO:0007669"/>
    <property type="project" value="UniProtKB-KW"/>
</dbReference>
<reference evidence="8" key="1">
    <citation type="journal article" date="2016" name="Nature">
        <title>Redefining the invertebrate RNA virosphere.</title>
        <authorList>
            <person name="Shi M."/>
            <person name="Lin X.D."/>
            <person name="Tian J.H."/>
            <person name="Chen L.J."/>
            <person name="Chen X."/>
            <person name="Li C.X."/>
            <person name="Qin X.C."/>
            <person name="Li J."/>
            <person name="Cao J.P."/>
            <person name="Eden J.S."/>
            <person name="Buchmann J."/>
            <person name="Wang W."/>
            <person name="Xu J."/>
            <person name="Holmes E.C."/>
            <person name="Zhang Y.Z."/>
        </authorList>
    </citation>
    <scope>NUCLEOTIDE SEQUENCE [LARGE SCALE GENOMIC DNA]</scope>
    <source>
        <strain evidence="8">WHZM10182</strain>
    </source>
</reference>
<dbReference type="GO" id="GO:0006351">
    <property type="term" value="P:DNA-templated transcription"/>
    <property type="evidence" value="ECO:0007669"/>
    <property type="project" value="InterPro"/>
</dbReference>
<dbReference type="Proteomes" id="UP000203020">
    <property type="component" value="Segment"/>
</dbReference>
<dbReference type="SUPFAM" id="SSF56672">
    <property type="entry name" value="DNA/RNA polymerases"/>
    <property type="match status" value="1"/>
</dbReference>
<evidence type="ECO:0000256" key="1">
    <source>
        <dbReference type="ARBA" id="ARBA00012494"/>
    </source>
</evidence>
<accession>A0A1L3KF59</accession>
<evidence type="ECO:0000256" key="3">
    <source>
        <dbReference type="ARBA" id="ARBA00022679"/>
    </source>
</evidence>
<dbReference type="OrthoDB" id="2411at10239"/>
<dbReference type="InterPro" id="IPR001795">
    <property type="entry name" value="RNA-dir_pol_luteovirus"/>
</dbReference>